<accession>A0A6A6XNS7</accession>
<dbReference type="GO" id="GO:0005524">
    <property type="term" value="F:ATP binding"/>
    <property type="evidence" value="ECO:0007669"/>
    <property type="project" value="UniProtKB-KW"/>
</dbReference>
<feature type="domain" description="AAA+ ATPase" evidence="4">
    <location>
        <begin position="304"/>
        <end position="445"/>
    </location>
</feature>
<dbReference type="GO" id="GO:0034605">
    <property type="term" value="P:cellular response to heat"/>
    <property type="evidence" value="ECO:0007669"/>
    <property type="project" value="TreeGrafter"/>
</dbReference>
<keyword evidence="5" id="KW-0378">Hydrolase</keyword>
<dbReference type="PANTHER" id="PTHR11638">
    <property type="entry name" value="ATP-DEPENDENT CLP PROTEASE"/>
    <property type="match status" value="1"/>
</dbReference>
<protein>
    <submittedName>
        <fullName evidence="5">P-loop containing nucleoside triphosphate hydrolase protein</fullName>
    </submittedName>
</protein>
<dbReference type="PRINTS" id="PR00300">
    <property type="entry name" value="CLPPROTEASEA"/>
</dbReference>
<evidence type="ECO:0000256" key="2">
    <source>
        <dbReference type="ARBA" id="ARBA00022840"/>
    </source>
</evidence>
<evidence type="ECO:0000256" key="3">
    <source>
        <dbReference type="SAM" id="MobiDB-lite"/>
    </source>
</evidence>
<evidence type="ECO:0000313" key="6">
    <source>
        <dbReference type="Proteomes" id="UP000799757"/>
    </source>
</evidence>
<keyword evidence="6" id="KW-1185">Reference proteome</keyword>
<dbReference type="EMBL" id="MU001793">
    <property type="protein sequence ID" value="KAF2797999.1"/>
    <property type="molecule type" value="Genomic_DNA"/>
</dbReference>
<dbReference type="SMART" id="SM00382">
    <property type="entry name" value="AAA"/>
    <property type="match status" value="1"/>
</dbReference>
<dbReference type="AlphaFoldDB" id="A0A6A6XNS7"/>
<keyword evidence="1" id="KW-0547">Nucleotide-binding</keyword>
<evidence type="ECO:0000313" key="5">
    <source>
        <dbReference type="EMBL" id="KAF2797999.1"/>
    </source>
</evidence>
<keyword evidence="2" id="KW-0067">ATP-binding</keyword>
<dbReference type="Pfam" id="PF07724">
    <property type="entry name" value="AAA_2"/>
    <property type="match status" value="1"/>
</dbReference>
<dbReference type="PANTHER" id="PTHR11638:SF18">
    <property type="entry name" value="HEAT SHOCK PROTEIN 104"/>
    <property type="match status" value="1"/>
</dbReference>
<dbReference type="InterPro" id="IPR027417">
    <property type="entry name" value="P-loop_NTPase"/>
</dbReference>
<dbReference type="GO" id="GO:0005737">
    <property type="term" value="C:cytoplasm"/>
    <property type="evidence" value="ECO:0007669"/>
    <property type="project" value="TreeGrafter"/>
</dbReference>
<dbReference type="GO" id="GO:0016887">
    <property type="term" value="F:ATP hydrolysis activity"/>
    <property type="evidence" value="ECO:0007669"/>
    <property type="project" value="InterPro"/>
</dbReference>
<dbReference type="InterPro" id="IPR001270">
    <property type="entry name" value="ClpA/B"/>
</dbReference>
<evidence type="ECO:0000259" key="4">
    <source>
        <dbReference type="SMART" id="SM00382"/>
    </source>
</evidence>
<proteinExistence type="predicted"/>
<organism evidence="5 6">
    <name type="scientific">Melanomma pulvis-pyrius CBS 109.77</name>
    <dbReference type="NCBI Taxonomy" id="1314802"/>
    <lineage>
        <taxon>Eukaryota</taxon>
        <taxon>Fungi</taxon>
        <taxon>Dikarya</taxon>
        <taxon>Ascomycota</taxon>
        <taxon>Pezizomycotina</taxon>
        <taxon>Dothideomycetes</taxon>
        <taxon>Pleosporomycetidae</taxon>
        <taxon>Pleosporales</taxon>
        <taxon>Melanommataceae</taxon>
        <taxon>Melanomma</taxon>
    </lineage>
</organism>
<dbReference type="SUPFAM" id="SSF52540">
    <property type="entry name" value="P-loop containing nucleoside triphosphate hydrolases"/>
    <property type="match status" value="1"/>
</dbReference>
<dbReference type="Proteomes" id="UP000799757">
    <property type="component" value="Unassembled WGS sequence"/>
</dbReference>
<dbReference type="InterPro" id="IPR003593">
    <property type="entry name" value="AAA+_ATPase"/>
</dbReference>
<name>A0A6A6XNS7_9PLEO</name>
<dbReference type="InterPro" id="IPR050130">
    <property type="entry name" value="ClpA_ClpB"/>
</dbReference>
<feature type="region of interest" description="Disordered" evidence="3">
    <location>
        <begin position="1"/>
        <end position="29"/>
    </location>
</feature>
<dbReference type="InterPro" id="IPR003959">
    <property type="entry name" value="ATPase_AAA_core"/>
</dbReference>
<sequence length="605" mass="67274">MSAATAGHQSPLAGISVTSSEPSNDPDEKILSIETASEKQTLPCIDPSPSKDTDIAFPARAESDQEWDFIIPTLDRPVARLLRDETNPPFNLHDLVQNIQEGADARDVYNYLADYDDAVIKREINGDIMGFPAIFYVVARNDEEMLRVWVTHGGDVGVVCGKDKIPLIAFAITHSEMIQEDTTFVLTTLLGLGADPETIPKEFYTPYNIDLPVDGPEAIADISDTPWCTISARKRLGRTLNLSQRYFLWKASKLRRPNSRKRQVAVRKNAEGVLEVPYFLIGQTTASDRVLRRLLNHILIPSTRPLVLVFAGPSGHGKTELARHLGHLLSLDLEVVDCTIVSRELELFGPRPPYVGAENGSPLNNFLAKHADQRCIVFLDEFEKTTKEIHKALLLPFDNGEYQDRRKVAKINCSKTIWILATNALDAEIVSFCDRNEDIIIGDELVKEELGKQLSKELKKGFISHFGVNRLMTRPNQPPITGRISEFIPFVPFSPGEQAVVAHKFLRELSRYVREPINLSDGRNEHIIGNVKLQIKHDASVCNSLAAAEYSRDLGARSLSGAVKIVEGMVAELYLEQNEEIAEGGKVLDVVVDAHAGEILVELVH</sequence>
<reference evidence="5" key="1">
    <citation type="journal article" date="2020" name="Stud. Mycol.">
        <title>101 Dothideomycetes genomes: a test case for predicting lifestyles and emergence of pathogens.</title>
        <authorList>
            <person name="Haridas S."/>
            <person name="Albert R."/>
            <person name="Binder M."/>
            <person name="Bloem J."/>
            <person name="Labutti K."/>
            <person name="Salamov A."/>
            <person name="Andreopoulos B."/>
            <person name="Baker S."/>
            <person name="Barry K."/>
            <person name="Bills G."/>
            <person name="Bluhm B."/>
            <person name="Cannon C."/>
            <person name="Castanera R."/>
            <person name="Culley D."/>
            <person name="Daum C."/>
            <person name="Ezra D."/>
            <person name="Gonzalez J."/>
            <person name="Henrissat B."/>
            <person name="Kuo A."/>
            <person name="Liang C."/>
            <person name="Lipzen A."/>
            <person name="Lutzoni F."/>
            <person name="Magnuson J."/>
            <person name="Mondo S."/>
            <person name="Nolan M."/>
            <person name="Ohm R."/>
            <person name="Pangilinan J."/>
            <person name="Park H.-J."/>
            <person name="Ramirez L."/>
            <person name="Alfaro M."/>
            <person name="Sun H."/>
            <person name="Tritt A."/>
            <person name="Yoshinaga Y."/>
            <person name="Zwiers L.-H."/>
            <person name="Turgeon B."/>
            <person name="Goodwin S."/>
            <person name="Spatafora J."/>
            <person name="Crous P."/>
            <person name="Grigoriev I."/>
        </authorList>
    </citation>
    <scope>NUCLEOTIDE SEQUENCE</scope>
    <source>
        <strain evidence="5">CBS 109.77</strain>
    </source>
</reference>
<dbReference type="Gene3D" id="3.40.50.300">
    <property type="entry name" value="P-loop containing nucleotide triphosphate hydrolases"/>
    <property type="match status" value="1"/>
</dbReference>
<gene>
    <name evidence="5" type="ORF">K505DRAFT_396317</name>
</gene>
<dbReference type="OrthoDB" id="47330at2759"/>
<evidence type="ECO:0000256" key="1">
    <source>
        <dbReference type="ARBA" id="ARBA00022741"/>
    </source>
</evidence>